<dbReference type="OrthoDB" id="3831435at2"/>
<feature type="transmembrane region" description="Helical" evidence="6">
    <location>
        <begin position="368"/>
        <end position="388"/>
    </location>
</feature>
<dbReference type="PANTHER" id="PTHR30250:SF28">
    <property type="entry name" value="POLYSACCHARIDE BIOSYNTHESIS PROTEIN"/>
    <property type="match status" value="1"/>
</dbReference>
<feature type="transmembrane region" description="Helical" evidence="6">
    <location>
        <begin position="435"/>
        <end position="457"/>
    </location>
</feature>
<comment type="subcellular location">
    <subcellularLocation>
        <location evidence="1">Cell membrane</location>
        <topology evidence="1">Multi-pass membrane protein</topology>
    </subcellularLocation>
</comment>
<protein>
    <submittedName>
        <fullName evidence="7">Membrane protein involved in the export of O-antigen and teichoic acid</fullName>
    </submittedName>
</protein>
<name>A0A1T4XDL1_9BACT</name>
<dbReference type="EMBL" id="FUYC01000010">
    <property type="protein sequence ID" value="SKA87682.1"/>
    <property type="molecule type" value="Genomic_DNA"/>
</dbReference>
<keyword evidence="5 6" id="KW-0472">Membrane</keyword>
<sequence>MSASPAKAPGFLRSVLTLLGGNVLAQAVNVGSIPIITRLFAPSAYGEFALAFSCITVLAALSHLRYNVPIMLPEAEEDADALTLLTLGLVTVFSLLLGIVVLSTPEPLRDLLGFQSTATILLLPPGCLFCGFFLTLQVRNLRHKGFHRQATAQVVGAVGSRSAVILCGLAGWAAPPVLASMKPASDFLVALVLAGDPRRGLRYGVFTRESVRRIPAMAKRYAQFPKYCGTDLVLSLNMELPTFLLALHYDPVRVGLYNLAVRVLKQPGIVVGTAIGKSFFQHTAQERRRGRDIHAFALRVLEVNLTLYLFPAVLLWAFAPDLFGFVFGPEWAEAGVFVRILLPVFLLTFTALFTGTLLDTLGLQRERFLFSLLQITVTAAGFTLGAALDPSDNAHAALMGLSAGSSLTLAVRMVWVMGKAGVRAPELARRILPPILVSAVLGAGFFTVRHLLAGHALATPAEIGLAALLLAGYLLLFHVLRFRKLLAQAREPSKPSEESA</sequence>
<dbReference type="Pfam" id="PF13440">
    <property type="entry name" value="Polysacc_synt_3"/>
    <property type="match status" value="1"/>
</dbReference>
<feature type="transmembrane region" description="Helical" evidence="6">
    <location>
        <begin position="43"/>
        <end position="61"/>
    </location>
</feature>
<gene>
    <name evidence="7" type="ORF">SAMN02745704_02069</name>
</gene>
<proteinExistence type="predicted"/>
<evidence type="ECO:0000256" key="4">
    <source>
        <dbReference type="ARBA" id="ARBA00022989"/>
    </source>
</evidence>
<reference evidence="7 8" key="1">
    <citation type="submission" date="2017-02" db="EMBL/GenBank/DDBJ databases">
        <authorList>
            <person name="Peterson S.W."/>
        </authorList>
    </citation>
    <scope>NUCLEOTIDE SEQUENCE [LARGE SCALE GENOMIC DNA]</scope>
    <source>
        <strain evidence="7 8">DSM 16080</strain>
    </source>
</reference>
<dbReference type="PANTHER" id="PTHR30250">
    <property type="entry name" value="PST FAMILY PREDICTED COLANIC ACID TRANSPORTER"/>
    <property type="match status" value="1"/>
</dbReference>
<evidence type="ECO:0000256" key="6">
    <source>
        <dbReference type="SAM" id="Phobius"/>
    </source>
</evidence>
<dbReference type="RefSeq" id="WP_078717620.1">
    <property type="nucleotide sequence ID" value="NZ_FUYC01000010.1"/>
</dbReference>
<feature type="transmembrane region" description="Helical" evidence="6">
    <location>
        <begin position="82"/>
        <end position="102"/>
    </location>
</feature>
<evidence type="ECO:0000313" key="8">
    <source>
        <dbReference type="Proteomes" id="UP000190027"/>
    </source>
</evidence>
<feature type="transmembrane region" description="Helical" evidence="6">
    <location>
        <begin position="296"/>
        <end position="318"/>
    </location>
</feature>
<keyword evidence="8" id="KW-1185">Reference proteome</keyword>
<keyword evidence="2" id="KW-1003">Cell membrane</keyword>
<keyword evidence="3 6" id="KW-0812">Transmembrane</keyword>
<dbReference type="STRING" id="1121449.SAMN02745704_02069"/>
<organism evidence="7 8">
    <name type="scientific">Paucidesulfovibrio gracilis DSM 16080</name>
    <dbReference type="NCBI Taxonomy" id="1121449"/>
    <lineage>
        <taxon>Bacteria</taxon>
        <taxon>Pseudomonadati</taxon>
        <taxon>Thermodesulfobacteriota</taxon>
        <taxon>Desulfovibrionia</taxon>
        <taxon>Desulfovibrionales</taxon>
        <taxon>Desulfovibrionaceae</taxon>
        <taxon>Paucidesulfovibrio</taxon>
    </lineage>
</organism>
<evidence type="ECO:0000256" key="3">
    <source>
        <dbReference type="ARBA" id="ARBA00022692"/>
    </source>
</evidence>
<dbReference type="AlphaFoldDB" id="A0A1T4XDL1"/>
<evidence type="ECO:0000256" key="1">
    <source>
        <dbReference type="ARBA" id="ARBA00004651"/>
    </source>
</evidence>
<evidence type="ECO:0000256" key="2">
    <source>
        <dbReference type="ARBA" id="ARBA00022475"/>
    </source>
</evidence>
<keyword evidence="4 6" id="KW-1133">Transmembrane helix</keyword>
<feature type="transmembrane region" description="Helical" evidence="6">
    <location>
        <begin position="463"/>
        <end position="480"/>
    </location>
</feature>
<dbReference type="Proteomes" id="UP000190027">
    <property type="component" value="Unassembled WGS sequence"/>
</dbReference>
<feature type="transmembrane region" description="Helical" evidence="6">
    <location>
        <begin position="394"/>
        <end position="415"/>
    </location>
</feature>
<dbReference type="GO" id="GO:0005886">
    <property type="term" value="C:plasma membrane"/>
    <property type="evidence" value="ECO:0007669"/>
    <property type="project" value="UniProtKB-SubCell"/>
</dbReference>
<evidence type="ECO:0000313" key="7">
    <source>
        <dbReference type="EMBL" id="SKA87682.1"/>
    </source>
</evidence>
<feature type="transmembrane region" description="Helical" evidence="6">
    <location>
        <begin position="338"/>
        <end position="361"/>
    </location>
</feature>
<feature type="transmembrane region" description="Helical" evidence="6">
    <location>
        <begin position="114"/>
        <end position="136"/>
    </location>
</feature>
<accession>A0A1T4XDL1</accession>
<evidence type="ECO:0000256" key="5">
    <source>
        <dbReference type="ARBA" id="ARBA00023136"/>
    </source>
</evidence>
<dbReference type="InterPro" id="IPR050833">
    <property type="entry name" value="Poly_Biosynth_Transport"/>
</dbReference>